<evidence type="ECO:0000256" key="12">
    <source>
        <dbReference type="SAM" id="MobiDB-lite"/>
    </source>
</evidence>
<comment type="subcellular location">
    <subcellularLocation>
        <location evidence="11">Cytoplasm</location>
    </subcellularLocation>
    <text evidence="11">Associates with ribosomes.</text>
</comment>
<dbReference type="CDD" id="cd03221">
    <property type="entry name" value="ABCF_EF-3"/>
    <property type="match status" value="2"/>
</dbReference>
<dbReference type="GO" id="GO:0005737">
    <property type="term" value="C:cytoplasm"/>
    <property type="evidence" value="ECO:0007669"/>
    <property type="project" value="UniProtKB-SubCell"/>
</dbReference>
<evidence type="ECO:0000256" key="3">
    <source>
        <dbReference type="ARBA" id="ARBA00022741"/>
    </source>
</evidence>
<accession>A0A1V3A1M4</accession>
<comment type="caution">
    <text evidence="14">The sequence shown here is derived from an EMBL/GenBank/DDBJ whole genome shotgun (WGS) entry which is preliminary data.</text>
</comment>
<dbReference type="EC" id="3.6.1.-" evidence="11"/>
<comment type="similarity">
    <text evidence="10 11">Belongs to the ABC transporter superfamily. ABCF family. Uup subfamily.</text>
</comment>
<feature type="binding site" evidence="11">
    <location>
        <begin position="351"/>
        <end position="358"/>
    </location>
    <ligand>
        <name>ATP</name>
        <dbReference type="ChEBI" id="CHEBI:30616"/>
        <label>2</label>
    </ligand>
</feature>
<evidence type="ECO:0000256" key="5">
    <source>
        <dbReference type="ARBA" id="ARBA00022801"/>
    </source>
</evidence>
<evidence type="ECO:0000256" key="6">
    <source>
        <dbReference type="ARBA" id="ARBA00022840"/>
    </source>
</evidence>
<comment type="catalytic activity">
    <reaction evidence="9 11">
        <text>ATP + H2O = ADP + phosphate + H(+)</text>
        <dbReference type="Rhea" id="RHEA:13065"/>
        <dbReference type="ChEBI" id="CHEBI:15377"/>
        <dbReference type="ChEBI" id="CHEBI:15378"/>
        <dbReference type="ChEBI" id="CHEBI:30616"/>
        <dbReference type="ChEBI" id="CHEBI:43474"/>
        <dbReference type="ChEBI" id="CHEBI:456216"/>
    </reaction>
</comment>
<evidence type="ECO:0000256" key="2">
    <source>
        <dbReference type="ARBA" id="ARBA00022737"/>
    </source>
</evidence>
<comment type="function">
    <text evidence="11">Probably plays a role in ribosome assembly or function. May be involved in resolution of branched DNA intermediates that result from template switching in postreplication gaps. Binds DNA and has ATPase activity.</text>
</comment>
<dbReference type="GO" id="GO:0003677">
    <property type="term" value="F:DNA binding"/>
    <property type="evidence" value="ECO:0007669"/>
    <property type="project" value="UniProtKB-UniRule"/>
</dbReference>
<evidence type="ECO:0000256" key="4">
    <source>
        <dbReference type="ARBA" id="ARBA00022763"/>
    </source>
</evidence>
<dbReference type="InterPro" id="IPR027417">
    <property type="entry name" value="P-loop_NTPase"/>
</dbReference>
<dbReference type="PANTHER" id="PTHR42855:SF1">
    <property type="entry name" value="ABC TRANSPORTER DOMAIN-CONTAINING PROTEIN"/>
    <property type="match status" value="1"/>
</dbReference>
<dbReference type="RefSeq" id="WP_077243575.1">
    <property type="nucleotide sequence ID" value="NZ_MUZR01000005.1"/>
</dbReference>
<sequence>MALITLRDIHLAYGMASLLDGTGLSLEPGERVAIAGRNGEGKSTLLRILAGEVEPDAGDITRRDGLTVAWLTQELPPGIEGSVFDVVAEGLGESGRLLERFHHLSQAAASGDAEALEKMGPVQAQLDAIDGWSLQNRVETTLSRLELDPEAEFATLSGGLRRRVWLARELVRDPDILLLDEPTNHLDVAAIRWLEGFLTGSRMTVVFISHDRQFMENVATRILELDRGQLHEHPPSIAAFRERQAERLEVEARHQAEFDRKLAQEEAWIRQGIKARRTRNEGRVRALQQLRQKRAERRERAGQVRMQLSPEQRSGKRVIEAEHASFGHSGTPVLRDVNLLLQRGDTLGVIGPNGAGKTTLLRGLLGDLPPLSGTVKLGTQLTIAYFDQTRAHLDEQTTVQDAVGEGREQVTVNGETRHVLSYLGDFLFPPARARQPVSALSGGERNRLLLAKLFLRPANLLVLDEPTNDLDVETLELLESLLIEYKGSAIVVTHDRAFLDNVATSTLVVPGDGSIEEFVGGWSDLPERVTRRLIEGDPAPDSGTAADAASRATTRATPAPEPAAAGTGSGKLSYKDARELEALPGRIEALETEQDSINQALCDPGTQRDGERVRELQARLAEVERELEEAYQRWEQLES</sequence>
<gene>
    <name evidence="11" type="primary">uup</name>
    <name evidence="14" type="ORF">B1A74_01565</name>
</gene>
<dbReference type="GO" id="GO:0043022">
    <property type="term" value="F:ribosome binding"/>
    <property type="evidence" value="ECO:0007669"/>
    <property type="project" value="UniProtKB-UniRule"/>
</dbReference>
<dbReference type="InterPro" id="IPR037118">
    <property type="entry name" value="Val-tRNA_synth_C_sf"/>
</dbReference>
<dbReference type="SMART" id="SM00382">
    <property type="entry name" value="AAA"/>
    <property type="match status" value="2"/>
</dbReference>
<dbReference type="Gene3D" id="1.10.287.380">
    <property type="entry name" value="Valyl-tRNA synthetase, C-terminal domain"/>
    <property type="match status" value="1"/>
</dbReference>
<dbReference type="Pfam" id="PF00005">
    <property type="entry name" value="ABC_tran"/>
    <property type="match status" value="2"/>
</dbReference>
<keyword evidence="6 11" id="KW-0067">ATP-binding</keyword>
<feature type="binding site" evidence="11">
    <location>
        <begin position="36"/>
        <end position="43"/>
    </location>
    <ligand>
        <name>ATP</name>
        <dbReference type="ChEBI" id="CHEBI:30616"/>
        <label>1</label>
    </ligand>
</feature>
<evidence type="ECO:0000313" key="14">
    <source>
        <dbReference type="EMBL" id="OOC11226.1"/>
    </source>
</evidence>
<dbReference type="InterPro" id="IPR017871">
    <property type="entry name" value="ABC_transporter-like_CS"/>
</dbReference>
<dbReference type="Pfam" id="PF16326">
    <property type="entry name" value="ABC_tran_CTD"/>
    <property type="match status" value="1"/>
</dbReference>
<dbReference type="HAMAP" id="MF_00848">
    <property type="entry name" value="Uup"/>
    <property type="match status" value="1"/>
</dbReference>
<dbReference type="STRING" id="252474.B1A74_01565"/>
<evidence type="ECO:0000313" key="15">
    <source>
        <dbReference type="Proteomes" id="UP000189177"/>
    </source>
</evidence>
<proteinExistence type="inferred from homology"/>
<feature type="coiled-coil region" evidence="11">
    <location>
        <begin position="606"/>
        <end position="633"/>
    </location>
</feature>
<dbReference type="Gene3D" id="3.40.50.300">
    <property type="entry name" value="P-loop containing nucleotide triphosphate hydrolases"/>
    <property type="match status" value="2"/>
</dbReference>
<dbReference type="AlphaFoldDB" id="A0A1V3A1M4"/>
<keyword evidence="7 11" id="KW-0238">DNA-binding</keyword>
<name>A0A1V3A1M4_9GAMM</name>
<keyword evidence="2 11" id="KW-0677">Repeat</keyword>
<keyword evidence="11" id="KW-0175">Coiled coil</keyword>
<dbReference type="SUPFAM" id="SSF52540">
    <property type="entry name" value="P-loop containing nucleoside triphosphate hydrolases"/>
    <property type="match status" value="2"/>
</dbReference>
<dbReference type="InterPro" id="IPR003439">
    <property type="entry name" value="ABC_transporter-like_ATP-bd"/>
</dbReference>
<evidence type="ECO:0000256" key="1">
    <source>
        <dbReference type="ARBA" id="ARBA00022490"/>
    </source>
</evidence>
<evidence type="ECO:0000256" key="8">
    <source>
        <dbReference type="ARBA" id="ARBA00023204"/>
    </source>
</evidence>
<dbReference type="Proteomes" id="UP000189177">
    <property type="component" value="Unassembled WGS sequence"/>
</dbReference>
<feature type="region of interest" description="Disordered" evidence="12">
    <location>
        <begin position="534"/>
        <end position="572"/>
    </location>
</feature>
<evidence type="ECO:0000256" key="7">
    <source>
        <dbReference type="ARBA" id="ARBA00023125"/>
    </source>
</evidence>
<keyword evidence="1 11" id="KW-0963">Cytoplasm</keyword>
<feature type="compositionally biased region" description="Low complexity" evidence="12">
    <location>
        <begin position="541"/>
        <end position="566"/>
    </location>
</feature>
<evidence type="ECO:0000256" key="9">
    <source>
        <dbReference type="ARBA" id="ARBA00049360"/>
    </source>
</evidence>
<dbReference type="GO" id="GO:0016887">
    <property type="term" value="F:ATP hydrolysis activity"/>
    <property type="evidence" value="ECO:0007669"/>
    <property type="project" value="UniProtKB-UniRule"/>
</dbReference>
<evidence type="ECO:0000256" key="10">
    <source>
        <dbReference type="ARBA" id="ARBA00061478"/>
    </source>
</evidence>
<dbReference type="InterPro" id="IPR043686">
    <property type="entry name" value="Uup"/>
</dbReference>
<dbReference type="EMBL" id="MUZR01000005">
    <property type="protein sequence ID" value="OOC11226.1"/>
    <property type="molecule type" value="Genomic_DNA"/>
</dbReference>
<dbReference type="OrthoDB" id="9808609at2"/>
<dbReference type="FunFam" id="3.40.50.300:FF:000011">
    <property type="entry name" value="Putative ABC transporter ATP-binding component"/>
    <property type="match status" value="1"/>
</dbReference>
<feature type="region of interest" description="Disordered" evidence="12">
    <location>
        <begin position="296"/>
        <end position="315"/>
    </location>
</feature>
<dbReference type="InterPro" id="IPR051309">
    <property type="entry name" value="ABCF_ATPase"/>
</dbReference>
<dbReference type="InterPro" id="IPR032524">
    <property type="entry name" value="ABC_tran_C"/>
</dbReference>
<organism evidence="14 15">
    <name type="scientific">Thioalkalivibrio halophilus</name>
    <dbReference type="NCBI Taxonomy" id="252474"/>
    <lineage>
        <taxon>Bacteria</taxon>
        <taxon>Pseudomonadati</taxon>
        <taxon>Pseudomonadota</taxon>
        <taxon>Gammaproteobacteria</taxon>
        <taxon>Chromatiales</taxon>
        <taxon>Ectothiorhodospiraceae</taxon>
        <taxon>Thioalkalivibrio</taxon>
    </lineage>
</organism>
<dbReference type="PROSITE" id="PS50893">
    <property type="entry name" value="ABC_TRANSPORTER_2"/>
    <property type="match status" value="2"/>
</dbReference>
<keyword evidence="15" id="KW-1185">Reference proteome</keyword>
<feature type="domain" description="ABC transporter" evidence="13">
    <location>
        <begin position="4"/>
        <end position="252"/>
    </location>
</feature>
<keyword evidence="5 11" id="KW-0378">Hydrolase</keyword>
<dbReference type="GO" id="GO:0005524">
    <property type="term" value="F:ATP binding"/>
    <property type="evidence" value="ECO:0007669"/>
    <property type="project" value="UniProtKB-UniRule"/>
</dbReference>
<dbReference type="PROSITE" id="PS00211">
    <property type="entry name" value="ABC_TRANSPORTER_1"/>
    <property type="match status" value="1"/>
</dbReference>
<evidence type="ECO:0000256" key="11">
    <source>
        <dbReference type="HAMAP-Rule" id="MF_00848"/>
    </source>
</evidence>
<reference evidence="14 15" key="1">
    <citation type="submission" date="2017-02" db="EMBL/GenBank/DDBJ databases">
        <title>Genomic diversity within the haloalkaliphilic genus Thioalkalivibrio.</title>
        <authorList>
            <person name="Ahn A.-C."/>
            <person name="Meier-Kolthoff J."/>
            <person name="Overmars L."/>
            <person name="Richter M."/>
            <person name="Woyke T."/>
            <person name="Sorokin D.Y."/>
            <person name="Muyzer G."/>
        </authorList>
    </citation>
    <scope>NUCLEOTIDE SEQUENCE [LARGE SCALE GENOMIC DNA]</scope>
    <source>
        <strain evidence="14 15">HL17</strain>
    </source>
</reference>
<dbReference type="GO" id="GO:0006281">
    <property type="term" value="P:DNA repair"/>
    <property type="evidence" value="ECO:0007669"/>
    <property type="project" value="UniProtKB-KW"/>
</dbReference>
<evidence type="ECO:0000259" key="13">
    <source>
        <dbReference type="PROSITE" id="PS50893"/>
    </source>
</evidence>
<protein>
    <recommendedName>
        <fullName evidence="11">ATP-binding protein Uup</fullName>
        <ecNumber evidence="11">3.6.1.-</ecNumber>
    </recommendedName>
</protein>
<keyword evidence="3 11" id="KW-0547">Nucleotide-binding</keyword>
<keyword evidence="4 11" id="KW-0227">DNA damage</keyword>
<dbReference type="PANTHER" id="PTHR42855">
    <property type="entry name" value="ABC TRANSPORTER ATP-BINDING SUBUNIT"/>
    <property type="match status" value="1"/>
</dbReference>
<keyword evidence="8 11" id="KW-0234">DNA repair</keyword>
<feature type="domain" description="ABC transporter" evidence="13">
    <location>
        <begin position="319"/>
        <end position="537"/>
    </location>
</feature>
<dbReference type="FunFam" id="3.40.50.300:FF:000309">
    <property type="entry name" value="ABC transporter ATP-binding protein"/>
    <property type="match status" value="1"/>
</dbReference>
<dbReference type="InterPro" id="IPR003593">
    <property type="entry name" value="AAA+_ATPase"/>
</dbReference>